<evidence type="ECO:0000313" key="4">
    <source>
        <dbReference type="Proteomes" id="UP000321337"/>
    </source>
</evidence>
<feature type="chain" id="PRO_5021961477" evidence="1">
    <location>
        <begin position="21"/>
        <end position="207"/>
    </location>
</feature>
<evidence type="ECO:0000256" key="1">
    <source>
        <dbReference type="SAM" id="SignalP"/>
    </source>
</evidence>
<dbReference type="PANTHER" id="PTHR30383">
    <property type="entry name" value="THIOESTERASE 1/PROTEASE 1/LYSOPHOSPHOLIPASE L1"/>
    <property type="match status" value="1"/>
</dbReference>
<reference evidence="3 4" key="1">
    <citation type="submission" date="2019-07" db="EMBL/GenBank/DDBJ databases">
        <title>Whole genome shotgun sequence of Thiobacillus plumbophilus NBRC 107929.</title>
        <authorList>
            <person name="Hosoyama A."/>
            <person name="Uohara A."/>
            <person name="Ohji S."/>
            <person name="Ichikawa N."/>
        </authorList>
    </citation>
    <scope>NUCLEOTIDE SEQUENCE [LARGE SCALE GENOMIC DNA]</scope>
    <source>
        <strain evidence="3 4">NBRC 107929</strain>
    </source>
</reference>
<protein>
    <submittedName>
        <fullName evidence="3">Esterase TesA</fullName>
    </submittedName>
</protein>
<proteinExistence type="predicted"/>
<evidence type="ECO:0000313" key="3">
    <source>
        <dbReference type="EMBL" id="GEP30563.1"/>
    </source>
</evidence>
<sequence>MNFSKILLLLCLVASGAAQAAPVILVFGDSLSAGYGLKTSQAWPSLLQQRLDNNKQHWHVVNASISGETSAGGLARLPIALAQHKPAIVILELGANDGLRGLPLAAMQGNLRAMIQRIHQAGARVLLVGVRLPPNYGMAYTEKFRHAYVTLARQQHVALLPSLLKGIEAKRELFQADGFHPIASAQNQVLENVWKPLQTLLVARHNP</sequence>
<dbReference type="OrthoDB" id="9786188at2"/>
<dbReference type="CDD" id="cd01822">
    <property type="entry name" value="Lysophospholipase_L1_like"/>
    <property type="match status" value="1"/>
</dbReference>
<dbReference type="InterPro" id="IPR013830">
    <property type="entry name" value="SGNH_hydro"/>
</dbReference>
<dbReference type="Gene3D" id="3.40.50.1110">
    <property type="entry name" value="SGNH hydrolase"/>
    <property type="match status" value="1"/>
</dbReference>
<dbReference type="PROSITE" id="PS01098">
    <property type="entry name" value="LIPASE_GDSL_SER"/>
    <property type="match status" value="1"/>
</dbReference>
<dbReference type="SUPFAM" id="SSF52266">
    <property type="entry name" value="SGNH hydrolase"/>
    <property type="match status" value="1"/>
</dbReference>
<comment type="caution">
    <text evidence="3">The sequence shown here is derived from an EMBL/GenBank/DDBJ whole genome shotgun (WGS) entry which is preliminary data.</text>
</comment>
<name>A0A512L7V1_9PROT</name>
<dbReference type="PANTHER" id="PTHR30383:SF24">
    <property type="entry name" value="THIOESTERASE 1_PROTEASE 1_LYSOPHOSPHOLIPASE L1"/>
    <property type="match status" value="1"/>
</dbReference>
<dbReference type="InterPro" id="IPR036514">
    <property type="entry name" value="SGNH_hydro_sf"/>
</dbReference>
<organism evidence="3 4">
    <name type="scientific">Sulfuriferula plumbiphila</name>
    <dbReference type="NCBI Taxonomy" id="171865"/>
    <lineage>
        <taxon>Bacteria</taxon>
        <taxon>Pseudomonadati</taxon>
        <taxon>Pseudomonadota</taxon>
        <taxon>Betaproteobacteria</taxon>
        <taxon>Nitrosomonadales</taxon>
        <taxon>Sulfuricellaceae</taxon>
        <taxon>Sulfuriferula</taxon>
    </lineage>
</organism>
<dbReference type="InterPro" id="IPR008265">
    <property type="entry name" value="Lipase_GDSL_AS"/>
</dbReference>
<dbReference type="InterPro" id="IPR051532">
    <property type="entry name" value="Ester_Hydrolysis_Enzymes"/>
</dbReference>
<gene>
    <name evidence="3" type="primary">tesA</name>
    <name evidence="3" type="ORF">TPL01_17010</name>
</gene>
<feature type="domain" description="SGNH hydrolase-type esterase" evidence="2">
    <location>
        <begin position="26"/>
        <end position="182"/>
    </location>
</feature>
<dbReference type="Proteomes" id="UP000321337">
    <property type="component" value="Unassembled WGS sequence"/>
</dbReference>
<evidence type="ECO:0000259" key="2">
    <source>
        <dbReference type="Pfam" id="PF13472"/>
    </source>
</evidence>
<accession>A0A512L7V1</accession>
<feature type="signal peptide" evidence="1">
    <location>
        <begin position="1"/>
        <end position="20"/>
    </location>
</feature>
<dbReference type="EMBL" id="BKAD01000015">
    <property type="protein sequence ID" value="GEP30563.1"/>
    <property type="molecule type" value="Genomic_DNA"/>
</dbReference>
<dbReference type="GO" id="GO:0004622">
    <property type="term" value="F:phosphatidylcholine lysophospholipase activity"/>
    <property type="evidence" value="ECO:0007669"/>
    <property type="project" value="TreeGrafter"/>
</dbReference>
<dbReference type="RefSeq" id="WP_147072748.1">
    <property type="nucleotide sequence ID" value="NZ_AP021884.1"/>
</dbReference>
<dbReference type="AlphaFoldDB" id="A0A512L7V1"/>
<keyword evidence="4" id="KW-1185">Reference proteome</keyword>
<keyword evidence="1" id="KW-0732">Signal</keyword>
<dbReference type="Pfam" id="PF13472">
    <property type="entry name" value="Lipase_GDSL_2"/>
    <property type="match status" value="1"/>
</dbReference>
<dbReference type="GO" id="GO:0006629">
    <property type="term" value="P:lipid metabolic process"/>
    <property type="evidence" value="ECO:0007669"/>
    <property type="project" value="InterPro"/>
</dbReference>